<feature type="non-terminal residue" evidence="3">
    <location>
        <position position="1"/>
    </location>
</feature>
<protein>
    <submittedName>
        <fullName evidence="3">Uncharacterized protein</fullName>
    </submittedName>
</protein>
<name>A0A699SX95_TANCI</name>
<feature type="compositionally biased region" description="Basic and acidic residues" evidence="2">
    <location>
        <begin position="100"/>
        <end position="111"/>
    </location>
</feature>
<organism evidence="3">
    <name type="scientific">Tanacetum cinerariifolium</name>
    <name type="common">Dalmatian daisy</name>
    <name type="synonym">Chrysanthemum cinerariifolium</name>
    <dbReference type="NCBI Taxonomy" id="118510"/>
    <lineage>
        <taxon>Eukaryota</taxon>
        <taxon>Viridiplantae</taxon>
        <taxon>Streptophyta</taxon>
        <taxon>Embryophyta</taxon>
        <taxon>Tracheophyta</taxon>
        <taxon>Spermatophyta</taxon>
        <taxon>Magnoliopsida</taxon>
        <taxon>eudicotyledons</taxon>
        <taxon>Gunneridae</taxon>
        <taxon>Pentapetalae</taxon>
        <taxon>asterids</taxon>
        <taxon>campanulids</taxon>
        <taxon>Asterales</taxon>
        <taxon>Asteraceae</taxon>
        <taxon>Asteroideae</taxon>
        <taxon>Anthemideae</taxon>
        <taxon>Anthemidinae</taxon>
        <taxon>Tanacetum</taxon>
    </lineage>
</organism>
<dbReference type="EMBL" id="BKCJ011190707">
    <property type="protein sequence ID" value="GFD01344.1"/>
    <property type="molecule type" value="Genomic_DNA"/>
</dbReference>
<keyword evidence="1" id="KW-0175">Coiled coil</keyword>
<proteinExistence type="predicted"/>
<evidence type="ECO:0000256" key="2">
    <source>
        <dbReference type="SAM" id="MobiDB-lite"/>
    </source>
</evidence>
<dbReference type="AlphaFoldDB" id="A0A699SX95"/>
<evidence type="ECO:0000313" key="3">
    <source>
        <dbReference type="EMBL" id="GFD01344.1"/>
    </source>
</evidence>
<evidence type="ECO:0000256" key="1">
    <source>
        <dbReference type="SAM" id="Coils"/>
    </source>
</evidence>
<reference evidence="3" key="1">
    <citation type="journal article" date="2019" name="Sci. Rep.">
        <title>Draft genome of Tanacetum cinerariifolium, the natural source of mosquito coil.</title>
        <authorList>
            <person name="Yamashiro T."/>
            <person name="Shiraishi A."/>
            <person name="Satake H."/>
            <person name="Nakayama K."/>
        </authorList>
    </citation>
    <scope>NUCLEOTIDE SEQUENCE</scope>
</reference>
<comment type="caution">
    <text evidence="3">The sequence shown here is derived from an EMBL/GenBank/DDBJ whole genome shotgun (WGS) entry which is preliminary data.</text>
</comment>
<sequence>KWVKYPMILKIHPFLFNHYPLNLRGSTNKGGSKGRKQRVLSLEQNKTNQAAKIKKLKKKVKKLEGKKKKKRTHGLKILHKFGLSARFISSNEEGLGDQEDASKQGRKAKIDADEDLSLINETAQDHGRMNDQDMFGVNDLDGDEVVVDVSAGEKEEQSEKVAKKELVLLI</sequence>
<feature type="coiled-coil region" evidence="1">
    <location>
        <begin position="39"/>
        <end position="73"/>
    </location>
</feature>
<gene>
    <name evidence="3" type="ORF">Tci_873313</name>
</gene>
<accession>A0A699SX95</accession>
<feature type="region of interest" description="Disordered" evidence="2">
    <location>
        <begin position="93"/>
        <end position="112"/>
    </location>
</feature>